<evidence type="ECO:0000256" key="1">
    <source>
        <dbReference type="ARBA" id="ARBA00022884"/>
    </source>
</evidence>
<dbReference type="GO" id="GO:0071013">
    <property type="term" value="C:catalytic step 2 spliceosome"/>
    <property type="evidence" value="ECO:0007669"/>
    <property type="project" value="TreeGrafter"/>
</dbReference>
<dbReference type="GO" id="GO:0005686">
    <property type="term" value="C:U2 snRNP"/>
    <property type="evidence" value="ECO:0007669"/>
    <property type="project" value="TreeGrafter"/>
</dbReference>
<dbReference type="GO" id="GO:0003723">
    <property type="term" value="F:RNA binding"/>
    <property type="evidence" value="ECO:0007669"/>
    <property type="project" value="UniProtKB-UniRule"/>
</dbReference>
<reference evidence="4" key="1">
    <citation type="submission" date="2018-05" db="EMBL/GenBank/DDBJ databases">
        <title>Draft genome of Mucuna pruriens seed.</title>
        <authorList>
            <person name="Nnadi N.E."/>
            <person name="Vos R."/>
            <person name="Hasami M.H."/>
            <person name="Devisetty U.K."/>
            <person name="Aguiy J.C."/>
        </authorList>
    </citation>
    <scope>NUCLEOTIDE SEQUENCE [LARGE SCALE GENOMIC DNA]</scope>
    <source>
        <strain evidence="4">JCA_2017</strain>
    </source>
</reference>
<evidence type="ECO:0000259" key="3">
    <source>
        <dbReference type="PROSITE" id="PS50102"/>
    </source>
</evidence>
<sequence length="273" mass="30763">MSQVLTTCAPPQYVSLRRVGISKPSKWVTKCATISSLSISASAPLRNASFCCTSSVQCNLPSSPKIFVKGLPLSTSEGRLVKVFSEFGEVTLVQLPIDKESGQSLGFAYIWFVKEESAQLAVQEMNGKVYLCYNCKAWIIKKFEDNNSLQILLKSLMGKVQGFSLLCFGGCFDSCPDHTQGSGYGTRIWNLRDWLVELQIRVGSVLKKICMLKLGSFKRLKFGGSLKSLLYYYDEYLGCHSLRMVKQQYIRLEDLRDSSEMKIFWDHQRGCNC</sequence>
<name>A0A371DZK5_MUCPR</name>
<keyword evidence="5" id="KW-1185">Reference proteome</keyword>
<dbReference type="InterPro" id="IPR000504">
    <property type="entry name" value="RRM_dom"/>
</dbReference>
<evidence type="ECO:0000313" key="5">
    <source>
        <dbReference type="Proteomes" id="UP000257109"/>
    </source>
</evidence>
<organism evidence="4 5">
    <name type="scientific">Mucuna pruriens</name>
    <name type="common">Velvet bean</name>
    <name type="synonym">Dolichos pruriens</name>
    <dbReference type="NCBI Taxonomy" id="157652"/>
    <lineage>
        <taxon>Eukaryota</taxon>
        <taxon>Viridiplantae</taxon>
        <taxon>Streptophyta</taxon>
        <taxon>Embryophyta</taxon>
        <taxon>Tracheophyta</taxon>
        <taxon>Spermatophyta</taxon>
        <taxon>Magnoliopsida</taxon>
        <taxon>eudicotyledons</taxon>
        <taxon>Gunneridae</taxon>
        <taxon>Pentapetalae</taxon>
        <taxon>rosids</taxon>
        <taxon>fabids</taxon>
        <taxon>Fabales</taxon>
        <taxon>Fabaceae</taxon>
        <taxon>Papilionoideae</taxon>
        <taxon>50 kb inversion clade</taxon>
        <taxon>NPAAA clade</taxon>
        <taxon>indigoferoid/millettioid clade</taxon>
        <taxon>Phaseoleae</taxon>
        <taxon>Mucuna</taxon>
    </lineage>
</organism>
<dbReference type="OrthoDB" id="272703at2759"/>
<dbReference type="STRING" id="157652.A0A371DZK5"/>
<dbReference type="Pfam" id="PF00076">
    <property type="entry name" value="RRM_1"/>
    <property type="match status" value="1"/>
</dbReference>
<dbReference type="AlphaFoldDB" id="A0A371DZK5"/>
<dbReference type="Gene3D" id="3.30.70.330">
    <property type="match status" value="1"/>
</dbReference>
<dbReference type="SMART" id="SM00360">
    <property type="entry name" value="RRM"/>
    <property type="match status" value="1"/>
</dbReference>
<dbReference type="SUPFAM" id="SSF54928">
    <property type="entry name" value="RNA-binding domain, RBD"/>
    <property type="match status" value="1"/>
</dbReference>
<dbReference type="InterPro" id="IPR035979">
    <property type="entry name" value="RBD_domain_sf"/>
</dbReference>
<dbReference type="InterPro" id="IPR051847">
    <property type="entry name" value="RNA_proc/Spliceosome_comp"/>
</dbReference>
<dbReference type="EMBL" id="QJKJ01017965">
    <property type="protein sequence ID" value="RDX57973.1"/>
    <property type="molecule type" value="Genomic_DNA"/>
</dbReference>
<feature type="domain" description="RRM" evidence="3">
    <location>
        <begin position="64"/>
        <end position="145"/>
    </location>
</feature>
<accession>A0A371DZK5</accession>
<dbReference type="GO" id="GO:0000398">
    <property type="term" value="P:mRNA splicing, via spliceosome"/>
    <property type="evidence" value="ECO:0007669"/>
    <property type="project" value="TreeGrafter"/>
</dbReference>
<dbReference type="InterPro" id="IPR012677">
    <property type="entry name" value="Nucleotide-bd_a/b_plait_sf"/>
</dbReference>
<dbReference type="GO" id="GO:0071011">
    <property type="term" value="C:precatalytic spliceosome"/>
    <property type="evidence" value="ECO:0007669"/>
    <property type="project" value="TreeGrafter"/>
</dbReference>
<proteinExistence type="predicted"/>
<keyword evidence="1 2" id="KW-0694">RNA-binding</keyword>
<comment type="caution">
    <text evidence="4">The sequence shown here is derived from an EMBL/GenBank/DDBJ whole genome shotgun (WGS) entry which is preliminary data.</text>
</comment>
<gene>
    <name evidence="4" type="primary">RBG4</name>
    <name evidence="4" type="ORF">CR513_62748</name>
</gene>
<protein>
    <submittedName>
        <fullName evidence="4">Glycine-rich RNA-binding protein 4, mitochondrial</fullName>
    </submittedName>
</protein>
<dbReference type="Proteomes" id="UP000257109">
    <property type="component" value="Unassembled WGS sequence"/>
</dbReference>
<dbReference type="PANTHER" id="PTHR45880:SF2">
    <property type="entry name" value="GLYCINE-RICH RNA-BINDING PROTEIN 4, MITOCHONDRIAL ISOFORM X1"/>
    <property type="match status" value="1"/>
</dbReference>
<dbReference type="PROSITE" id="PS50102">
    <property type="entry name" value="RRM"/>
    <property type="match status" value="1"/>
</dbReference>
<evidence type="ECO:0000313" key="4">
    <source>
        <dbReference type="EMBL" id="RDX57973.1"/>
    </source>
</evidence>
<evidence type="ECO:0000256" key="2">
    <source>
        <dbReference type="PROSITE-ProRule" id="PRU00176"/>
    </source>
</evidence>
<dbReference type="PANTHER" id="PTHR45880">
    <property type="entry name" value="RNA-BINDING MOTIF PROTEIN, X-LINKED 2"/>
    <property type="match status" value="1"/>
</dbReference>